<comment type="similarity">
    <text evidence="2 10">Belongs to the TonB family.</text>
</comment>
<keyword evidence="9" id="KW-0472">Membrane</keyword>
<evidence type="ECO:0000256" key="8">
    <source>
        <dbReference type="ARBA" id="ARBA00022989"/>
    </source>
</evidence>
<evidence type="ECO:0000256" key="10">
    <source>
        <dbReference type="RuleBase" id="RU362123"/>
    </source>
</evidence>
<evidence type="ECO:0000256" key="5">
    <source>
        <dbReference type="ARBA" id="ARBA00022519"/>
    </source>
</evidence>
<organism evidence="13 14">
    <name type="scientific">Dyella halodurans</name>
    <dbReference type="NCBI Taxonomy" id="1920171"/>
    <lineage>
        <taxon>Bacteria</taxon>
        <taxon>Pseudomonadati</taxon>
        <taxon>Pseudomonadota</taxon>
        <taxon>Gammaproteobacteria</taxon>
        <taxon>Lysobacterales</taxon>
        <taxon>Rhodanobacteraceae</taxon>
        <taxon>Dyella</taxon>
    </lineage>
</organism>
<comment type="subcellular location">
    <subcellularLocation>
        <location evidence="1 10">Cell inner membrane</location>
        <topology evidence="1 10">Single-pass membrane protein</topology>
        <orientation evidence="1 10">Periplasmic side</orientation>
    </subcellularLocation>
</comment>
<evidence type="ECO:0000256" key="11">
    <source>
        <dbReference type="SAM" id="MobiDB-lite"/>
    </source>
</evidence>
<feature type="compositionally biased region" description="Low complexity" evidence="11">
    <location>
        <begin position="21"/>
        <end position="38"/>
    </location>
</feature>
<evidence type="ECO:0000313" key="14">
    <source>
        <dbReference type="Proteomes" id="UP001595961"/>
    </source>
</evidence>
<evidence type="ECO:0000259" key="12">
    <source>
        <dbReference type="PROSITE" id="PS52015"/>
    </source>
</evidence>
<dbReference type="RefSeq" id="WP_266151987.1">
    <property type="nucleotide sequence ID" value="NZ_CP064028.1"/>
</dbReference>
<dbReference type="Proteomes" id="UP001595961">
    <property type="component" value="Unassembled WGS sequence"/>
</dbReference>
<dbReference type="InterPro" id="IPR037682">
    <property type="entry name" value="TonB_C"/>
</dbReference>
<feature type="region of interest" description="Disordered" evidence="11">
    <location>
        <begin position="21"/>
        <end position="50"/>
    </location>
</feature>
<evidence type="ECO:0000256" key="3">
    <source>
        <dbReference type="ARBA" id="ARBA00022448"/>
    </source>
</evidence>
<comment type="caution">
    <text evidence="13">The sequence shown here is derived from an EMBL/GenBank/DDBJ whole genome shotgun (WGS) entry which is preliminary data.</text>
</comment>
<evidence type="ECO:0000256" key="9">
    <source>
        <dbReference type="ARBA" id="ARBA00023136"/>
    </source>
</evidence>
<keyword evidence="5 10" id="KW-0997">Cell inner membrane</keyword>
<dbReference type="EMBL" id="JBHSGA010000004">
    <property type="protein sequence ID" value="MFC4525653.1"/>
    <property type="molecule type" value="Genomic_DNA"/>
</dbReference>
<comment type="function">
    <text evidence="10">Interacts with outer membrane receptor proteins that carry out high-affinity binding and energy dependent uptake into the periplasmic space of specific substrates. It could act to transduce energy from the cytoplasmic membrane to specific energy-requiring processes in the outer membrane, resulting in the release into the periplasm of ligands bound by these outer membrane proteins.</text>
</comment>
<evidence type="ECO:0000256" key="4">
    <source>
        <dbReference type="ARBA" id="ARBA00022475"/>
    </source>
</evidence>
<proteinExistence type="inferred from homology"/>
<dbReference type="PROSITE" id="PS52015">
    <property type="entry name" value="TONB_CTD"/>
    <property type="match status" value="1"/>
</dbReference>
<keyword evidence="7 10" id="KW-0653">Protein transport</keyword>
<dbReference type="PRINTS" id="PR01374">
    <property type="entry name" value="TONBPROTEIN"/>
</dbReference>
<accession>A0ABV9BYC8</accession>
<dbReference type="InterPro" id="IPR006260">
    <property type="entry name" value="TonB/TolA_C"/>
</dbReference>
<dbReference type="PANTHER" id="PTHR33446">
    <property type="entry name" value="PROTEIN TONB-RELATED"/>
    <property type="match status" value="1"/>
</dbReference>
<evidence type="ECO:0000256" key="2">
    <source>
        <dbReference type="ARBA" id="ARBA00006555"/>
    </source>
</evidence>
<dbReference type="InterPro" id="IPR003538">
    <property type="entry name" value="TonB"/>
</dbReference>
<keyword evidence="6" id="KW-0812">Transmembrane</keyword>
<feature type="domain" description="TonB C-terminal" evidence="12">
    <location>
        <begin position="120"/>
        <end position="209"/>
    </location>
</feature>
<protein>
    <recommendedName>
        <fullName evidence="10">Protein TonB</fullName>
    </recommendedName>
</protein>
<evidence type="ECO:0000256" key="1">
    <source>
        <dbReference type="ARBA" id="ARBA00004383"/>
    </source>
</evidence>
<reference evidence="14" key="1">
    <citation type="journal article" date="2019" name="Int. J. Syst. Evol. Microbiol.">
        <title>The Global Catalogue of Microorganisms (GCM) 10K type strain sequencing project: providing services to taxonomists for standard genome sequencing and annotation.</title>
        <authorList>
            <consortium name="The Broad Institute Genomics Platform"/>
            <consortium name="The Broad Institute Genome Sequencing Center for Infectious Disease"/>
            <person name="Wu L."/>
            <person name="Ma J."/>
        </authorList>
    </citation>
    <scope>NUCLEOTIDE SEQUENCE [LARGE SCALE GENOMIC DNA]</scope>
    <source>
        <strain evidence="14">CCM 4481</strain>
    </source>
</reference>
<name>A0ABV9BYC8_9GAMM</name>
<dbReference type="SUPFAM" id="SSF74653">
    <property type="entry name" value="TolA/TonB C-terminal domain"/>
    <property type="match status" value="1"/>
</dbReference>
<keyword evidence="14" id="KW-1185">Reference proteome</keyword>
<dbReference type="Gene3D" id="3.30.1150.10">
    <property type="match status" value="1"/>
</dbReference>
<evidence type="ECO:0000256" key="6">
    <source>
        <dbReference type="ARBA" id="ARBA00022692"/>
    </source>
</evidence>
<keyword evidence="10" id="KW-0735">Signal-anchor</keyword>
<gene>
    <name evidence="13" type="ORF">ACFO5W_03280</name>
</gene>
<dbReference type="Pfam" id="PF03544">
    <property type="entry name" value="TonB_C"/>
    <property type="match status" value="1"/>
</dbReference>
<evidence type="ECO:0000256" key="7">
    <source>
        <dbReference type="ARBA" id="ARBA00022927"/>
    </source>
</evidence>
<evidence type="ECO:0000313" key="13">
    <source>
        <dbReference type="EMBL" id="MFC4525653.1"/>
    </source>
</evidence>
<keyword evidence="4 10" id="KW-1003">Cell membrane</keyword>
<keyword evidence="3 10" id="KW-0813">Transport</keyword>
<sequence>MLTLADPQNYTLTLLQAKLQAQRDAVAQQAPQAPQTPKSAPPAPPTPGVATASRAVAPIAATAVVPQPATSPMLNKAANVPTAAEQALARLQVESTPVEAAPRAAVKPRAPAVVAVADAQGATAPAVARRIEPVYPPDARRQRRQGWVDVTFVVQPDGSVAAASVADADPKYVFDRAALSAVTRWTFTPGTQDGKPVASQVRQRIEFRL</sequence>
<dbReference type="InterPro" id="IPR051045">
    <property type="entry name" value="TonB-dependent_transducer"/>
</dbReference>
<keyword evidence="8" id="KW-1133">Transmembrane helix</keyword>
<dbReference type="NCBIfam" id="TIGR01352">
    <property type="entry name" value="tonB_Cterm"/>
    <property type="match status" value="1"/>
</dbReference>